<comment type="caution">
    <text evidence="1">The sequence shown here is derived from an EMBL/GenBank/DDBJ whole genome shotgun (WGS) entry which is preliminary data.</text>
</comment>
<accession>A0A0R0LZD0</accession>
<dbReference type="AlphaFoldDB" id="A0A0R0LZD0"/>
<evidence type="ECO:0000313" key="2">
    <source>
        <dbReference type="Proteomes" id="UP000051530"/>
    </source>
</evidence>
<dbReference type="EMBL" id="LGUB01001584">
    <property type="protein sequence ID" value="KRH91728.1"/>
    <property type="molecule type" value="Genomic_DNA"/>
</dbReference>
<evidence type="ECO:0000313" key="1">
    <source>
        <dbReference type="EMBL" id="KRH91728.1"/>
    </source>
</evidence>
<dbReference type="Proteomes" id="UP000051530">
    <property type="component" value="Unassembled WGS sequence"/>
</dbReference>
<reference evidence="1 2" key="1">
    <citation type="submission" date="2015-07" db="EMBL/GenBank/DDBJ databases">
        <title>The genome of Pseudoloma neurophilia, a relevant intracellular parasite of the zebrafish.</title>
        <authorList>
            <person name="Ndikumana S."/>
            <person name="Pelin A."/>
            <person name="Sanders J."/>
            <person name="Corradi N."/>
        </authorList>
    </citation>
    <scope>NUCLEOTIDE SEQUENCE [LARGE SCALE GENOMIC DNA]</scope>
    <source>
        <strain evidence="1 2">MK1</strain>
    </source>
</reference>
<proteinExistence type="predicted"/>
<name>A0A0R0LZD0_9MICR</name>
<keyword evidence="2" id="KW-1185">Reference proteome</keyword>
<dbReference type="VEuPathDB" id="MicrosporidiaDB:M153_294900001"/>
<protein>
    <submittedName>
        <fullName evidence="1">Uncharacterized protein</fullName>
    </submittedName>
</protein>
<feature type="non-terminal residue" evidence="1">
    <location>
        <position position="1"/>
    </location>
</feature>
<organism evidence="1 2">
    <name type="scientific">Pseudoloma neurophilia</name>
    <dbReference type="NCBI Taxonomy" id="146866"/>
    <lineage>
        <taxon>Eukaryota</taxon>
        <taxon>Fungi</taxon>
        <taxon>Fungi incertae sedis</taxon>
        <taxon>Microsporidia</taxon>
        <taxon>Pseudoloma</taxon>
    </lineage>
</organism>
<gene>
    <name evidence="1" type="ORF">M153_294900001</name>
</gene>
<sequence length="43" mass="4976">SLYQLSKLKINTNKSSFIQKSKMVGDNSIIEYFLRENNLPPSE</sequence>